<gene>
    <name evidence="13" type="ORF">SARC_05969</name>
</gene>
<keyword evidence="4" id="KW-0645">Protease</keyword>
<dbReference type="Pfam" id="PF01433">
    <property type="entry name" value="Peptidase_M1"/>
    <property type="match status" value="1"/>
</dbReference>
<feature type="binding site" evidence="11">
    <location>
        <position position="260"/>
    </location>
    <ligand>
        <name>Zn(2+)</name>
        <dbReference type="ChEBI" id="CHEBI:29105"/>
        <note>catalytic</note>
    </ligand>
</feature>
<accession>A0A0L0G0J0</accession>
<evidence type="ECO:0000256" key="6">
    <source>
        <dbReference type="ARBA" id="ARBA00022801"/>
    </source>
</evidence>
<keyword evidence="5 11" id="KW-0479">Metal-binding</keyword>
<evidence type="ECO:0000313" key="14">
    <source>
        <dbReference type="Proteomes" id="UP000054560"/>
    </source>
</evidence>
<evidence type="ECO:0000256" key="10">
    <source>
        <dbReference type="PIRSR" id="PIRSR634015-2"/>
    </source>
</evidence>
<protein>
    <recommendedName>
        <fullName evidence="12">Peptidase M1 leukotriene A4 hydrolase/aminopeptidase C-terminal domain-containing protein</fullName>
    </recommendedName>
</protein>
<dbReference type="FunFam" id="3.30.2010.30:FF:000001">
    <property type="entry name" value="Leukotriene A(4) hydrolase"/>
    <property type="match status" value="1"/>
</dbReference>
<dbReference type="Pfam" id="PF17900">
    <property type="entry name" value="Peptidase_M1_N"/>
    <property type="match status" value="1"/>
</dbReference>
<dbReference type="RefSeq" id="XP_014155630.1">
    <property type="nucleotide sequence ID" value="XM_014300155.1"/>
</dbReference>
<dbReference type="InterPro" id="IPR038502">
    <property type="entry name" value="M1_LTA-4_hydro/amino_C_sf"/>
</dbReference>
<dbReference type="Gene3D" id="1.10.390.10">
    <property type="entry name" value="Neutral Protease Domain 2"/>
    <property type="match status" value="1"/>
</dbReference>
<feature type="active site" description="Proton donor" evidence="9">
    <location>
        <position position="326"/>
    </location>
</feature>
<keyword evidence="6" id="KW-0378">Hydrolase</keyword>
<dbReference type="InterPro" id="IPR045357">
    <property type="entry name" value="Aminopeptidase_N-like_N"/>
</dbReference>
<evidence type="ECO:0000313" key="13">
    <source>
        <dbReference type="EMBL" id="KNC81728.1"/>
    </source>
</evidence>
<dbReference type="OrthoDB" id="79562at2759"/>
<dbReference type="SUPFAM" id="SSF48371">
    <property type="entry name" value="ARM repeat"/>
    <property type="match status" value="1"/>
</dbReference>
<dbReference type="GO" id="GO:0008237">
    <property type="term" value="F:metallopeptidase activity"/>
    <property type="evidence" value="ECO:0007669"/>
    <property type="project" value="UniProtKB-KW"/>
</dbReference>
<evidence type="ECO:0000256" key="11">
    <source>
        <dbReference type="PIRSR" id="PIRSR634015-3"/>
    </source>
</evidence>
<feature type="binding site" evidence="10">
    <location>
        <begin position="78"/>
        <end position="80"/>
    </location>
    <ligand>
        <name>a peptide</name>
        <dbReference type="ChEBI" id="CHEBI:60466"/>
    </ligand>
</feature>
<feature type="domain" description="Peptidase M1 leukotriene A4 hydrolase/aminopeptidase C-terminal" evidence="12">
    <location>
        <begin position="410"/>
        <end position="554"/>
    </location>
</feature>
<feature type="non-terminal residue" evidence="13">
    <location>
        <position position="1"/>
    </location>
</feature>
<dbReference type="InterPro" id="IPR034015">
    <property type="entry name" value="M1_LTA4H"/>
</dbReference>
<dbReference type="FunFam" id="1.10.390.10:FF:000003">
    <property type="entry name" value="Leukotriene A(4) hydrolase"/>
    <property type="match status" value="1"/>
</dbReference>
<name>A0A0L0G0J0_9EUKA</name>
<dbReference type="Gene3D" id="2.60.40.1730">
    <property type="entry name" value="tricorn interacting facor f3 domain"/>
    <property type="match status" value="1"/>
</dbReference>
<dbReference type="SMART" id="SM01263">
    <property type="entry name" value="Leuk-A4-hydro_C"/>
    <property type="match status" value="1"/>
</dbReference>
<comment type="cofactor">
    <cofactor evidence="11">
        <name>Zn(2+)</name>
        <dbReference type="ChEBI" id="CHEBI:29105"/>
    </cofactor>
    <text evidence="11">Binds 1 zinc ion per subunit.</text>
</comment>
<evidence type="ECO:0000256" key="8">
    <source>
        <dbReference type="ARBA" id="ARBA00023049"/>
    </source>
</evidence>
<keyword evidence="3" id="KW-0963">Cytoplasm</keyword>
<dbReference type="PANTHER" id="PTHR45726:SF3">
    <property type="entry name" value="LEUKOTRIENE A-4 HYDROLASE"/>
    <property type="match status" value="1"/>
</dbReference>
<keyword evidence="8" id="KW-0482">Metalloprotease</keyword>
<feature type="binding site" evidence="10">
    <location>
        <begin position="509"/>
        <end position="511"/>
    </location>
    <ligand>
        <name>a peptide</name>
        <dbReference type="ChEBI" id="CHEBI:60466"/>
    </ligand>
</feature>
<evidence type="ECO:0000256" key="1">
    <source>
        <dbReference type="ARBA" id="ARBA00004496"/>
    </source>
</evidence>
<evidence type="ECO:0000259" key="12">
    <source>
        <dbReference type="SMART" id="SM01263"/>
    </source>
</evidence>
<dbReference type="GO" id="GO:0008270">
    <property type="term" value="F:zinc ion binding"/>
    <property type="evidence" value="ECO:0007669"/>
    <property type="project" value="InterPro"/>
</dbReference>
<dbReference type="GO" id="GO:0006508">
    <property type="term" value="P:proteolysis"/>
    <property type="evidence" value="ECO:0007669"/>
    <property type="project" value="UniProtKB-KW"/>
</dbReference>
<dbReference type="PRINTS" id="PR00756">
    <property type="entry name" value="ALADIPTASE"/>
</dbReference>
<dbReference type="AlphaFoldDB" id="A0A0L0G0J0"/>
<dbReference type="SUPFAM" id="SSF63737">
    <property type="entry name" value="Leukotriene A4 hydrolase N-terminal domain"/>
    <property type="match status" value="1"/>
</dbReference>
<evidence type="ECO:0000256" key="3">
    <source>
        <dbReference type="ARBA" id="ARBA00022490"/>
    </source>
</evidence>
<dbReference type="Gene3D" id="1.25.40.320">
    <property type="entry name" value="Peptidase M1, leukotriene A4 hydrolase/aminopeptidase C-terminal domain"/>
    <property type="match status" value="1"/>
</dbReference>
<dbReference type="Proteomes" id="UP000054560">
    <property type="component" value="Unassembled WGS sequence"/>
</dbReference>
<dbReference type="InterPro" id="IPR014782">
    <property type="entry name" value="Peptidase_M1_dom"/>
</dbReference>
<dbReference type="eggNOG" id="KOG1047">
    <property type="taxonomic scope" value="Eukaryota"/>
</dbReference>
<evidence type="ECO:0000256" key="5">
    <source>
        <dbReference type="ARBA" id="ARBA00022723"/>
    </source>
</evidence>
<dbReference type="InterPro" id="IPR015211">
    <property type="entry name" value="Peptidase_M1_C"/>
</dbReference>
<dbReference type="InterPro" id="IPR049980">
    <property type="entry name" value="LTA4H_cat"/>
</dbReference>
<dbReference type="InterPro" id="IPR016024">
    <property type="entry name" value="ARM-type_fold"/>
</dbReference>
<dbReference type="Gene3D" id="3.30.2010.30">
    <property type="match status" value="1"/>
</dbReference>
<evidence type="ECO:0000256" key="2">
    <source>
        <dbReference type="ARBA" id="ARBA00010136"/>
    </source>
</evidence>
<reference evidence="13 14" key="1">
    <citation type="submission" date="2011-02" db="EMBL/GenBank/DDBJ databases">
        <title>The Genome Sequence of Sphaeroforma arctica JP610.</title>
        <authorList>
            <consortium name="The Broad Institute Genome Sequencing Platform"/>
            <person name="Russ C."/>
            <person name="Cuomo C."/>
            <person name="Young S.K."/>
            <person name="Zeng Q."/>
            <person name="Gargeya S."/>
            <person name="Alvarado L."/>
            <person name="Berlin A."/>
            <person name="Chapman S.B."/>
            <person name="Chen Z."/>
            <person name="Freedman E."/>
            <person name="Gellesch M."/>
            <person name="Goldberg J."/>
            <person name="Griggs A."/>
            <person name="Gujja S."/>
            <person name="Heilman E."/>
            <person name="Heiman D."/>
            <person name="Howarth C."/>
            <person name="Mehta T."/>
            <person name="Neiman D."/>
            <person name="Pearson M."/>
            <person name="Roberts A."/>
            <person name="Saif S."/>
            <person name="Shea T."/>
            <person name="Shenoy N."/>
            <person name="Sisk P."/>
            <person name="Stolte C."/>
            <person name="Sykes S."/>
            <person name="White J."/>
            <person name="Yandava C."/>
            <person name="Burger G."/>
            <person name="Gray M.W."/>
            <person name="Holland P.W.H."/>
            <person name="King N."/>
            <person name="Lang F.B.F."/>
            <person name="Roger A.J."/>
            <person name="Ruiz-Trillo I."/>
            <person name="Haas B."/>
            <person name="Nusbaum C."/>
            <person name="Birren B."/>
        </authorList>
    </citation>
    <scope>NUCLEOTIDE SEQUENCE [LARGE SCALE GENOMIC DNA]</scope>
    <source>
        <strain evidence="13 14">JP610</strain>
    </source>
</reference>
<dbReference type="PANTHER" id="PTHR45726">
    <property type="entry name" value="LEUKOTRIENE A-4 HYDROLASE"/>
    <property type="match status" value="1"/>
</dbReference>
<dbReference type="Pfam" id="PF09127">
    <property type="entry name" value="Leuk-A4-hydro_C"/>
    <property type="match status" value="1"/>
</dbReference>
<feature type="binding site" evidence="11">
    <location>
        <position position="241"/>
    </location>
    <ligand>
        <name>Zn(2+)</name>
        <dbReference type="ChEBI" id="CHEBI:29105"/>
        <note>catalytic</note>
    </ligand>
</feature>
<keyword evidence="14" id="KW-1185">Reference proteome</keyword>
<comment type="subcellular location">
    <subcellularLocation>
        <location evidence="1">Cytoplasm</location>
    </subcellularLocation>
</comment>
<feature type="binding site" evidence="11">
    <location>
        <position position="237"/>
    </location>
    <ligand>
        <name>Zn(2+)</name>
        <dbReference type="ChEBI" id="CHEBI:29105"/>
        <note>catalytic</note>
    </ligand>
</feature>
<dbReference type="GO" id="GO:0004177">
    <property type="term" value="F:aminopeptidase activity"/>
    <property type="evidence" value="ECO:0007669"/>
    <property type="project" value="TreeGrafter"/>
</dbReference>
<sequence length="556" mass="62766">REVEVKDVFSSDGTKLTYNIEEKSRVIGQCLSISVGPKKKGDKVVIKVEYVTSPDASGIQWLLPANTAGKKYPYLFTQNQAIHARSMYPCQDTPQAKITYTASVTVPDPLTALMSAAHTGKKSGTDGKTTFTFEQKIPMPTYLVALAVGDIVGKEIGPRTTLYSEREMIDAGAYEFAETESFLLAGEKICGPYVWGRYDILLLPPSFPYGGMENPCLTFVTPTLLAGDRSQANVVAHEIAHSWTGNLVSTNNWECFYVNEGFTVWLERKILAEIFDEHFRSFHALLGLQHLQDDIDLLGETNPLTALDIKLGTDISPDDSFSSVPYEKGSAFLFYLETLVGAEPWGEFFKAYIKEFSYKTVTTKQWTDYLKAYLEKKNLSHTLKEVDWNAWLNNPGMPPVTVPRDMVMYNAVEAFRVYCEELKKENRSELESCTLADDFVALQWVLLLNELRANSDKLSLSLVRALDSRYNLNAVHNSEIRFVWQLLCLKLGDEIVFPQVIKFITEQGRMKYVRPLYRALAKCSPAGEELALETFKKHKKFYHNTAAAMVAKDLRL</sequence>
<organism evidence="13 14">
    <name type="scientific">Sphaeroforma arctica JP610</name>
    <dbReference type="NCBI Taxonomy" id="667725"/>
    <lineage>
        <taxon>Eukaryota</taxon>
        <taxon>Ichthyosporea</taxon>
        <taxon>Ichthyophonida</taxon>
        <taxon>Sphaeroforma</taxon>
    </lineage>
</organism>
<dbReference type="STRING" id="667725.A0A0L0G0J0"/>
<evidence type="ECO:0000256" key="9">
    <source>
        <dbReference type="PIRSR" id="PIRSR634015-1"/>
    </source>
</evidence>
<feature type="binding site" evidence="10">
    <location>
        <begin position="208"/>
        <end position="213"/>
    </location>
    <ligand>
        <name>a peptide</name>
        <dbReference type="ChEBI" id="CHEBI:60466"/>
    </ligand>
</feature>
<dbReference type="CDD" id="cd09599">
    <property type="entry name" value="M1_LTA4H"/>
    <property type="match status" value="1"/>
</dbReference>
<feature type="active site" description="Proton acceptor" evidence="9">
    <location>
        <position position="238"/>
    </location>
</feature>
<evidence type="ECO:0000256" key="4">
    <source>
        <dbReference type="ARBA" id="ARBA00022670"/>
    </source>
</evidence>
<dbReference type="SUPFAM" id="SSF55486">
    <property type="entry name" value="Metalloproteases ('zincins'), catalytic domain"/>
    <property type="match status" value="1"/>
</dbReference>
<comment type="similarity">
    <text evidence="2">Belongs to the peptidase M1 family.</text>
</comment>
<dbReference type="GO" id="GO:0004301">
    <property type="term" value="F:epoxide hydrolase activity"/>
    <property type="evidence" value="ECO:0007669"/>
    <property type="project" value="TreeGrafter"/>
</dbReference>
<keyword evidence="7 11" id="KW-0862">Zinc</keyword>
<dbReference type="InterPro" id="IPR042097">
    <property type="entry name" value="Aminopeptidase_N-like_N_sf"/>
</dbReference>
<proteinExistence type="inferred from homology"/>
<dbReference type="GeneID" id="25906473"/>
<dbReference type="EMBL" id="KQ242003">
    <property type="protein sequence ID" value="KNC81728.1"/>
    <property type="molecule type" value="Genomic_DNA"/>
</dbReference>
<dbReference type="InterPro" id="IPR027268">
    <property type="entry name" value="Peptidase_M4/M1_CTD_sf"/>
</dbReference>
<evidence type="ECO:0000256" key="7">
    <source>
        <dbReference type="ARBA" id="ARBA00022833"/>
    </source>
</evidence>
<dbReference type="InterPro" id="IPR001930">
    <property type="entry name" value="Peptidase_M1"/>
</dbReference>
<dbReference type="GO" id="GO:0005829">
    <property type="term" value="C:cytosol"/>
    <property type="evidence" value="ECO:0007669"/>
    <property type="project" value="TreeGrafter"/>
</dbReference>